<reference evidence="2 3" key="1">
    <citation type="journal article" date="2018" name="Biotechnol. Biofuels">
        <title>Integrative visual omics of the white-rot fungus Polyporus brumalis exposes the biotechnological potential of its oxidative enzymes for delignifying raw plant biomass.</title>
        <authorList>
            <person name="Miyauchi S."/>
            <person name="Rancon A."/>
            <person name="Drula E."/>
            <person name="Hage H."/>
            <person name="Chaduli D."/>
            <person name="Favel A."/>
            <person name="Grisel S."/>
            <person name="Henrissat B."/>
            <person name="Herpoel-Gimbert I."/>
            <person name="Ruiz-Duenas F.J."/>
            <person name="Chevret D."/>
            <person name="Hainaut M."/>
            <person name="Lin J."/>
            <person name="Wang M."/>
            <person name="Pangilinan J."/>
            <person name="Lipzen A."/>
            <person name="Lesage-Meessen L."/>
            <person name="Navarro D."/>
            <person name="Riley R."/>
            <person name="Grigoriev I.V."/>
            <person name="Zhou S."/>
            <person name="Raouche S."/>
            <person name="Rosso M.N."/>
        </authorList>
    </citation>
    <scope>NUCLEOTIDE SEQUENCE [LARGE SCALE GENOMIC DNA]</scope>
    <source>
        <strain evidence="2 3">BRFM 1820</strain>
    </source>
</reference>
<dbReference type="PANTHER" id="PTHR47332:SF4">
    <property type="entry name" value="SET DOMAIN-CONTAINING PROTEIN 5"/>
    <property type="match status" value="1"/>
</dbReference>
<accession>A0A371DGX6</accession>
<organism evidence="2 3">
    <name type="scientific">Lentinus brumalis</name>
    <dbReference type="NCBI Taxonomy" id="2498619"/>
    <lineage>
        <taxon>Eukaryota</taxon>
        <taxon>Fungi</taxon>
        <taxon>Dikarya</taxon>
        <taxon>Basidiomycota</taxon>
        <taxon>Agaricomycotina</taxon>
        <taxon>Agaricomycetes</taxon>
        <taxon>Polyporales</taxon>
        <taxon>Polyporaceae</taxon>
        <taxon>Lentinus</taxon>
    </lineage>
</organism>
<keyword evidence="3" id="KW-1185">Reference proteome</keyword>
<dbReference type="Gene3D" id="2.170.270.10">
    <property type="entry name" value="SET domain"/>
    <property type="match status" value="1"/>
</dbReference>
<dbReference type="InterPro" id="IPR001214">
    <property type="entry name" value="SET_dom"/>
</dbReference>
<feature type="domain" description="SET" evidence="1">
    <location>
        <begin position="4"/>
        <end position="149"/>
    </location>
</feature>
<dbReference type="InterPro" id="IPR046341">
    <property type="entry name" value="SET_dom_sf"/>
</dbReference>
<sequence length="300" mass="33021">MADTPFVLRDISGKGKGLFATRPITRGERVLAEAPLITQRQPVSNATILLALARLSDTDQRRYFNLANAWVGLLAPPLGIFKTNALPCGDHDQSRGHTVDTAAIFPLGSRFNSSCEPNVNNYWNENLNQITFWAVRDIAEGEELCICYGTPLAKRADRRARLESSFRFVCNCVACAREGAALKESDDRRVSISRLYDEIATCGSNPAVGVRKVKSALKLLEAENLLGSHGASFCYDAFQFCTSVADVRNSKAWVTKAWEGYCVERGPQSSDAVKMAAYMQDPRAHPAFDLLPRKTLVGPD</sequence>
<evidence type="ECO:0000313" key="3">
    <source>
        <dbReference type="Proteomes" id="UP000256964"/>
    </source>
</evidence>
<dbReference type="SUPFAM" id="SSF82199">
    <property type="entry name" value="SET domain"/>
    <property type="match status" value="1"/>
</dbReference>
<dbReference type="CDD" id="cd20071">
    <property type="entry name" value="SET_SMYD"/>
    <property type="match status" value="1"/>
</dbReference>
<evidence type="ECO:0000259" key="1">
    <source>
        <dbReference type="PROSITE" id="PS50280"/>
    </source>
</evidence>
<dbReference type="PANTHER" id="PTHR47332">
    <property type="entry name" value="SET DOMAIN-CONTAINING PROTEIN 5"/>
    <property type="match status" value="1"/>
</dbReference>
<dbReference type="EMBL" id="KZ857393">
    <property type="protein sequence ID" value="RDX51801.1"/>
    <property type="molecule type" value="Genomic_DNA"/>
</dbReference>
<proteinExistence type="predicted"/>
<protein>
    <submittedName>
        <fullName evidence="2">SET domain-containing protein</fullName>
    </submittedName>
</protein>
<dbReference type="Proteomes" id="UP000256964">
    <property type="component" value="Unassembled WGS sequence"/>
</dbReference>
<name>A0A371DGX6_9APHY</name>
<dbReference type="STRING" id="139420.A0A371DGX6"/>
<dbReference type="Pfam" id="PF00856">
    <property type="entry name" value="SET"/>
    <property type="match status" value="1"/>
</dbReference>
<dbReference type="AlphaFoldDB" id="A0A371DGX6"/>
<dbReference type="InterPro" id="IPR053185">
    <property type="entry name" value="SET_domain_protein"/>
</dbReference>
<gene>
    <name evidence="2" type="ORF">OH76DRAFT_273740</name>
</gene>
<dbReference type="OrthoDB" id="265717at2759"/>
<dbReference type="SMART" id="SM00317">
    <property type="entry name" value="SET"/>
    <property type="match status" value="1"/>
</dbReference>
<evidence type="ECO:0000313" key="2">
    <source>
        <dbReference type="EMBL" id="RDX51801.1"/>
    </source>
</evidence>
<dbReference type="PROSITE" id="PS50280">
    <property type="entry name" value="SET"/>
    <property type="match status" value="1"/>
</dbReference>